<dbReference type="InterPro" id="IPR055438">
    <property type="entry name" value="AstE_AspA_cat"/>
</dbReference>
<keyword evidence="7" id="KW-1185">Reference proteome</keyword>
<dbReference type="GO" id="GO:0016811">
    <property type="term" value="F:hydrolase activity, acting on carbon-nitrogen (but not peptide) bonds, in linear amides"/>
    <property type="evidence" value="ECO:0007669"/>
    <property type="project" value="InterPro"/>
</dbReference>
<proteinExistence type="predicted"/>
<protein>
    <submittedName>
        <fullName evidence="6">Deacylase</fullName>
    </submittedName>
</protein>
<dbReference type="Proteomes" id="UP000539372">
    <property type="component" value="Unassembled WGS sequence"/>
</dbReference>
<keyword evidence="4" id="KW-0862">Zinc</keyword>
<dbReference type="PANTHER" id="PTHR37326">
    <property type="entry name" value="BLL3975 PROTEIN"/>
    <property type="match status" value="1"/>
</dbReference>
<dbReference type="EMBL" id="JABBNT010000002">
    <property type="protein sequence ID" value="NMM44552.1"/>
    <property type="molecule type" value="Genomic_DNA"/>
</dbReference>
<evidence type="ECO:0000313" key="6">
    <source>
        <dbReference type="EMBL" id="NMM44552.1"/>
    </source>
</evidence>
<dbReference type="CDD" id="cd06252">
    <property type="entry name" value="M14_ASTE_ASPA-like"/>
    <property type="match status" value="1"/>
</dbReference>
<keyword evidence="3" id="KW-0378">Hydrolase</keyword>
<dbReference type="GO" id="GO:0016788">
    <property type="term" value="F:hydrolase activity, acting on ester bonds"/>
    <property type="evidence" value="ECO:0007669"/>
    <property type="project" value="InterPro"/>
</dbReference>
<dbReference type="InterPro" id="IPR053138">
    <property type="entry name" value="N-alpha-Ac-DABA_deacetylase"/>
</dbReference>
<reference evidence="6 7" key="1">
    <citation type="submission" date="2020-04" db="EMBL/GenBank/DDBJ databases">
        <title>Rhodospirillaceae bacterium KN72 isolated from deep sea.</title>
        <authorList>
            <person name="Zhang D.-C."/>
        </authorList>
    </citation>
    <scope>NUCLEOTIDE SEQUENCE [LARGE SCALE GENOMIC DNA]</scope>
    <source>
        <strain evidence="6 7">KN72</strain>
    </source>
</reference>
<dbReference type="SUPFAM" id="SSF53187">
    <property type="entry name" value="Zn-dependent exopeptidases"/>
    <property type="match status" value="1"/>
</dbReference>
<evidence type="ECO:0000256" key="1">
    <source>
        <dbReference type="ARBA" id="ARBA00001947"/>
    </source>
</evidence>
<evidence type="ECO:0000313" key="7">
    <source>
        <dbReference type="Proteomes" id="UP000539372"/>
    </source>
</evidence>
<gene>
    <name evidence="6" type="ORF">HH303_08675</name>
</gene>
<dbReference type="Pfam" id="PF24827">
    <property type="entry name" value="AstE_AspA_cat"/>
    <property type="match status" value="1"/>
</dbReference>
<organism evidence="6 7">
    <name type="scientific">Pacificispira spongiicola</name>
    <dbReference type="NCBI Taxonomy" id="2729598"/>
    <lineage>
        <taxon>Bacteria</taxon>
        <taxon>Pseudomonadati</taxon>
        <taxon>Pseudomonadota</taxon>
        <taxon>Alphaproteobacteria</taxon>
        <taxon>Rhodospirillales</taxon>
        <taxon>Rhodospirillaceae</taxon>
        <taxon>Pacificispira</taxon>
    </lineage>
</organism>
<keyword evidence="2" id="KW-0479">Metal-binding</keyword>
<sequence length="331" mass="35414">MSDSPIVCSVDLNQPGRNLGVLRVPHSVHRSAYGHIPVPVASIVGDKPGPSVLLMAGNHGDEYEGQIVLSELIRMIDPADVSGKLVILPMANFAAAEAGLRTSPLDSGNLNRSFPGVPLGQPTEMTAYYIEHVLMPGVDVFIDLHSGGSSLYCLPFAMTMTEDGDKHADLRRAILYALGLPVVLWHGSEKTGWFSTSAAVRAGAAGFTLELGGGGTVDPKIREGAQSGVLRALAAIGLYDANLPKQRLAGKMREFFSEDLIYADEAGLYEPLAVSGEDVEVGQPAARIHFPERPGKEPVEITFTRPGTIVAHRVPARVLRGDCLFHMVYPE</sequence>
<dbReference type="GO" id="GO:0046872">
    <property type="term" value="F:metal ion binding"/>
    <property type="evidence" value="ECO:0007669"/>
    <property type="project" value="UniProtKB-KW"/>
</dbReference>
<evidence type="ECO:0000256" key="3">
    <source>
        <dbReference type="ARBA" id="ARBA00022801"/>
    </source>
</evidence>
<feature type="domain" description="Succinylglutamate desuccinylase/Aspartoacylase catalytic" evidence="5">
    <location>
        <begin position="48"/>
        <end position="236"/>
    </location>
</feature>
<accession>A0A7Y0DZM9</accession>
<evidence type="ECO:0000256" key="4">
    <source>
        <dbReference type="ARBA" id="ARBA00022833"/>
    </source>
</evidence>
<dbReference type="InterPro" id="IPR043795">
    <property type="entry name" value="N-alpha-Ac-DABA-like"/>
</dbReference>
<evidence type="ECO:0000259" key="5">
    <source>
        <dbReference type="Pfam" id="PF24827"/>
    </source>
</evidence>
<dbReference type="PANTHER" id="PTHR37326:SF1">
    <property type="entry name" value="BLL3975 PROTEIN"/>
    <property type="match status" value="1"/>
</dbReference>
<comment type="cofactor">
    <cofactor evidence="1">
        <name>Zn(2+)</name>
        <dbReference type="ChEBI" id="CHEBI:29105"/>
    </cofactor>
</comment>
<comment type="caution">
    <text evidence="6">The sequence shown here is derived from an EMBL/GenBank/DDBJ whole genome shotgun (WGS) entry which is preliminary data.</text>
</comment>
<dbReference type="Gene3D" id="3.40.630.10">
    <property type="entry name" value="Zn peptidases"/>
    <property type="match status" value="1"/>
</dbReference>
<dbReference type="AlphaFoldDB" id="A0A7Y0DZM9"/>
<evidence type="ECO:0000256" key="2">
    <source>
        <dbReference type="ARBA" id="ARBA00022723"/>
    </source>
</evidence>
<name>A0A7Y0DZM9_9PROT</name>
<dbReference type="RefSeq" id="WP_169624829.1">
    <property type="nucleotide sequence ID" value="NZ_JABBNT010000002.1"/>
</dbReference>
<dbReference type="PIRSF" id="PIRSF039012">
    <property type="entry name" value="ASP"/>
    <property type="match status" value="1"/>
</dbReference>